<protein>
    <submittedName>
        <fullName evidence="2">Uncharacterized protein</fullName>
    </submittedName>
</protein>
<feature type="region of interest" description="Disordered" evidence="1">
    <location>
        <begin position="72"/>
        <end position="104"/>
    </location>
</feature>
<feature type="compositionally biased region" description="Polar residues" evidence="1">
    <location>
        <begin position="173"/>
        <end position="193"/>
    </location>
</feature>
<proteinExistence type="predicted"/>
<evidence type="ECO:0000313" key="4">
    <source>
        <dbReference type="Proteomes" id="UP000602510"/>
    </source>
</evidence>
<feature type="compositionally biased region" description="Basic and acidic residues" evidence="1">
    <location>
        <begin position="72"/>
        <end position="99"/>
    </location>
</feature>
<feature type="region of interest" description="Disordered" evidence="1">
    <location>
        <begin position="139"/>
        <end position="200"/>
    </location>
</feature>
<evidence type="ECO:0000313" key="2">
    <source>
        <dbReference type="EMBL" id="KAF4043694.1"/>
    </source>
</evidence>
<evidence type="ECO:0000313" key="3">
    <source>
        <dbReference type="EMBL" id="KAF4149014.1"/>
    </source>
</evidence>
<comment type="caution">
    <text evidence="2">The sequence shown here is derived from an EMBL/GenBank/DDBJ whole genome shotgun (WGS) entry which is preliminary data.</text>
</comment>
<organism evidence="2 4">
    <name type="scientific">Phytophthora infestans</name>
    <name type="common">Potato late blight agent</name>
    <name type="synonym">Botrytis infestans</name>
    <dbReference type="NCBI Taxonomy" id="4787"/>
    <lineage>
        <taxon>Eukaryota</taxon>
        <taxon>Sar</taxon>
        <taxon>Stramenopiles</taxon>
        <taxon>Oomycota</taxon>
        <taxon>Peronosporomycetes</taxon>
        <taxon>Peronosporales</taxon>
        <taxon>Peronosporaceae</taxon>
        <taxon>Phytophthora</taxon>
    </lineage>
</organism>
<dbReference type="EMBL" id="WSZM01000080">
    <property type="protein sequence ID" value="KAF4043694.1"/>
    <property type="molecule type" value="Genomic_DNA"/>
</dbReference>
<dbReference type="EMBL" id="JAACNO010000205">
    <property type="protein sequence ID" value="KAF4149014.1"/>
    <property type="molecule type" value="Genomic_DNA"/>
</dbReference>
<dbReference type="Proteomes" id="UP000704712">
    <property type="component" value="Unassembled WGS sequence"/>
</dbReference>
<sequence length="200" mass="22644">MSGRPYARNPRVPYAGPRDLEAILPHTFRLESPIRLRDAKHEAIRCAIRRRCMQKNWRKMIRIRHRRLADEAAAEKDAEESKSEEKEQGETKTPEKQEDAVTAAKRQLQELEMKLQGLTEQKHAKFQLLKDILVEEARSKTSGGGNATATKKRRVEFKDPSMTPSPAKVQLPVPSTETVINASPATGRGSPSWQRGKGLR</sequence>
<evidence type="ECO:0000256" key="1">
    <source>
        <dbReference type="SAM" id="MobiDB-lite"/>
    </source>
</evidence>
<reference evidence="2" key="1">
    <citation type="submission" date="2020-04" db="EMBL/GenBank/DDBJ databases">
        <title>Hybrid Assembly of Korean Phytophthora infestans isolates.</title>
        <authorList>
            <person name="Prokchorchik M."/>
            <person name="Lee Y."/>
            <person name="Seo J."/>
            <person name="Cho J.-H."/>
            <person name="Park Y.-E."/>
            <person name="Jang D.-C."/>
            <person name="Im J.-S."/>
            <person name="Choi J.-G."/>
            <person name="Park H.-J."/>
            <person name="Lee G.-B."/>
            <person name="Lee Y.-G."/>
            <person name="Hong S.-Y."/>
            <person name="Cho K."/>
            <person name="Sohn K.H."/>
        </authorList>
    </citation>
    <scope>NUCLEOTIDE SEQUENCE</scope>
    <source>
        <strain evidence="2">KR_1_A1</strain>
        <strain evidence="3">KR_2_A2</strain>
    </source>
</reference>
<accession>A0A833TI11</accession>
<name>A0A833TI11_PHYIN</name>
<gene>
    <name evidence="2" type="ORF">GN244_ATG04007</name>
    <name evidence="3" type="ORF">GN958_ATG01778</name>
</gene>
<dbReference type="Proteomes" id="UP000602510">
    <property type="component" value="Unassembled WGS sequence"/>
</dbReference>
<dbReference type="AlphaFoldDB" id="A0A833TI11"/>
<keyword evidence="4" id="KW-1185">Reference proteome</keyword>